<sequence>MDRTPQEQKLELLRLQFSKINKLKTPIQSPISEGKLRTPTATRADDAFMQHLHTIQRPSDVKNKLAGGDARHETERSVGRRGDRGAI</sequence>
<evidence type="ECO:0000313" key="3">
    <source>
        <dbReference type="Proteomes" id="UP001165121"/>
    </source>
</evidence>
<dbReference type="Proteomes" id="UP001165121">
    <property type="component" value="Unassembled WGS sequence"/>
</dbReference>
<dbReference type="EMBL" id="BSXT01001227">
    <property type="protein sequence ID" value="GMF40131.1"/>
    <property type="molecule type" value="Genomic_DNA"/>
</dbReference>
<feature type="region of interest" description="Disordered" evidence="1">
    <location>
        <begin position="57"/>
        <end position="87"/>
    </location>
</feature>
<protein>
    <submittedName>
        <fullName evidence="2">Unnamed protein product</fullName>
    </submittedName>
</protein>
<gene>
    <name evidence="2" type="ORF">Pfra01_001219200</name>
</gene>
<dbReference type="AlphaFoldDB" id="A0A9W6XIR5"/>
<organism evidence="2 3">
    <name type="scientific">Phytophthora fragariaefolia</name>
    <dbReference type="NCBI Taxonomy" id="1490495"/>
    <lineage>
        <taxon>Eukaryota</taxon>
        <taxon>Sar</taxon>
        <taxon>Stramenopiles</taxon>
        <taxon>Oomycota</taxon>
        <taxon>Peronosporomycetes</taxon>
        <taxon>Peronosporales</taxon>
        <taxon>Peronosporaceae</taxon>
        <taxon>Phytophthora</taxon>
    </lineage>
</organism>
<name>A0A9W6XIR5_9STRA</name>
<keyword evidence="3" id="KW-1185">Reference proteome</keyword>
<accession>A0A9W6XIR5</accession>
<proteinExistence type="predicted"/>
<evidence type="ECO:0000256" key="1">
    <source>
        <dbReference type="SAM" id="MobiDB-lite"/>
    </source>
</evidence>
<comment type="caution">
    <text evidence="2">The sequence shown here is derived from an EMBL/GenBank/DDBJ whole genome shotgun (WGS) entry which is preliminary data.</text>
</comment>
<evidence type="ECO:0000313" key="2">
    <source>
        <dbReference type="EMBL" id="GMF40131.1"/>
    </source>
</evidence>
<feature type="compositionally biased region" description="Basic and acidic residues" evidence="1">
    <location>
        <begin position="59"/>
        <end position="87"/>
    </location>
</feature>
<reference evidence="2" key="1">
    <citation type="submission" date="2023-04" db="EMBL/GenBank/DDBJ databases">
        <title>Phytophthora fragariaefolia NBRC 109709.</title>
        <authorList>
            <person name="Ichikawa N."/>
            <person name="Sato H."/>
            <person name="Tonouchi N."/>
        </authorList>
    </citation>
    <scope>NUCLEOTIDE SEQUENCE</scope>
    <source>
        <strain evidence="2">NBRC 109709</strain>
    </source>
</reference>